<accession>Q5DBD8</accession>
<evidence type="ECO:0000313" key="8">
    <source>
        <dbReference type="EMBL" id="AAW26868.1"/>
    </source>
</evidence>
<feature type="domain" description="HMG box" evidence="7">
    <location>
        <begin position="8"/>
        <end position="88"/>
    </location>
</feature>
<evidence type="ECO:0000256" key="2">
    <source>
        <dbReference type="ARBA" id="ARBA00008774"/>
    </source>
</evidence>
<dbReference type="SUPFAM" id="SSF47095">
    <property type="entry name" value="HMG-box"/>
    <property type="match status" value="2"/>
</dbReference>
<dbReference type="CDD" id="cd21978">
    <property type="entry name" value="HMG-box_HMGB_rpt1"/>
    <property type="match status" value="1"/>
</dbReference>
<feature type="DNA-binding region" description="HMG box" evidence="5">
    <location>
        <begin position="106"/>
        <end position="166"/>
    </location>
</feature>
<protein>
    <recommendedName>
        <fullName evidence="7">HMG box domain-containing protein</fullName>
    </recommendedName>
</protein>
<name>Q5DBD8_SCHJA</name>
<keyword evidence="4 5" id="KW-0539">Nucleus</keyword>
<dbReference type="Pfam" id="PF09011">
    <property type="entry name" value="HMG_box_2"/>
    <property type="match status" value="1"/>
</dbReference>
<keyword evidence="3 5" id="KW-0238">DNA-binding</keyword>
<feature type="domain" description="HMG box" evidence="7">
    <location>
        <begin position="106"/>
        <end position="166"/>
    </location>
</feature>
<evidence type="ECO:0000259" key="7">
    <source>
        <dbReference type="PROSITE" id="PS50118"/>
    </source>
</evidence>
<comment type="subcellular location">
    <subcellularLocation>
        <location evidence="1">Nucleus</location>
    </subcellularLocation>
</comment>
<evidence type="ECO:0000256" key="1">
    <source>
        <dbReference type="ARBA" id="ARBA00004123"/>
    </source>
</evidence>
<feature type="DNA-binding region" description="HMG box" evidence="5">
    <location>
        <begin position="8"/>
        <end position="88"/>
    </location>
</feature>
<dbReference type="AlphaFoldDB" id="Q5DBD8"/>
<dbReference type="GO" id="GO:0005634">
    <property type="term" value="C:nucleus"/>
    <property type="evidence" value="ECO:0007669"/>
    <property type="project" value="UniProtKB-SubCell"/>
</dbReference>
<dbReference type="InterPro" id="IPR036910">
    <property type="entry name" value="HMG_box_dom_sf"/>
</dbReference>
<dbReference type="PANTHER" id="PTHR48112:SF32">
    <property type="entry name" value="HIGH MOBILITY GROUP PROTEIN B3"/>
    <property type="match status" value="1"/>
</dbReference>
<evidence type="ECO:0000256" key="3">
    <source>
        <dbReference type="ARBA" id="ARBA00023125"/>
    </source>
</evidence>
<reference evidence="8" key="1">
    <citation type="submission" date="2004-11" db="EMBL/GenBank/DDBJ databases">
        <title>The full-length cDNA sequences of Schistosoma japonicum genes.</title>
        <authorList>
            <person name="Han Z."/>
        </authorList>
    </citation>
    <scope>NUCLEOTIDE SEQUENCE</scope>
</reference>
<dbReference type="Gene3D" id="1.10.30.10">
    <property type="entry name" value="High mobility group box domain"/>
    <property type="match status" value="2"/>
</dbReference>
<proteinExistence type="evidence at transcript level"/>
<reference evidence="8" key="2">
    <citation type="journal article" date="2006" name="PLoS Pathog.">
        <title>New perspectives on host-parasite interplay by comparative transcriptomic and proteomic analyses of Schistosoma japonicum.</title>
        <authorList>
            <person name="Liu F."/>
            <person name="Lu J."/>
            <person name="Hu W."/>
            <person name="Wang S.Y."/>
            <person name="Cui S.J."/>
            <person name="Chi M."/>
            <person name="Yan Q."/>
            <person name="Wang X.R."/>
            <person name="Song H.D."/>
            <person name="Xu X.N."/>
            <person name="Wang J.J."/>
            <person name="Zhang X.L."/>
            <person name="Zhang X."/>
            <person name="Wang Z.Q."/>
            <person name="Xue C.L."/>
            <person name="Brindley P.J."/>
            <person name="McManus D.P."/>
            <person name="Yang P.Y."/>
            <person name="Feng Z."/>
            <person name="Chen Z."/>
            <person name="Han Z.G."/>
        </authorList>
    </citation>
    <scope>NUCLEOTIDE SEQUENCE</scope>
</reference>
<dbReference type="GO" id="GO:0003677">
    <property type="term" value="F:DNA binding"/>
    <property type="evidence" value="ECO:0007669"/>
    <property type="project" value="UniProtKB-UniRule"/>
</dbReference>
<evidence type="ECO:0000256" key="5">
    <source>
        <dbReference type="PROSITE-ProRule" id="PRU00267"/>
    </source>
</evidence>
<comment type="similarity">
    <text evidence="2">Belongs to the HMGB family.</text>
</comment>
<dbReference type="PRINTS" id="PR00886">
    <property type="entry name" value="HIGHMOBLTY12"/>
</dbReference>
<dbReference type="PANTHER" id="PTHR48112">
    <property type="entry name" value="HIGH MOBILITY GROUP PROTEIN DSP1"/>
    <property type="match status" value="1"/>
</dbReference>
<dbReference type="Pfam" id="PF00505">
    <property type="entry name" value="HMG_box"/>
    <property type="match status" value="1"/>
</dbReference>
<evidence type="ECO:0000256" key="6">
    <source>
        <dbReference type="SAM" id="MobiDB-lite"/>
    </source>
</evidence>
<organism evidence="8">
    <name type="scientific">Schistosoma japonicum</name>
    <name type="common">Blood fluke</name>
    <dbReference type="NCBI Taxonomy" id="6182"/>
    <lineage>
        <taxon>Eukaryota</taxon>
        <taxon>Metazoa</taxon>
        <taxon>Spiralia</taxon>
        <taxon>Lophotrochozoa</taxon>
        <taxon>Platyhelminthes</taxon>
        <taxon>Trematoda</taxon>
        <taxon>Digenea</taxon>
        <taxon>Strigeidida</taxon>
        <taxon>Schistosomatoidea</taxon>
        <taxon>Schistosomatidae</taxon>
        <taxon>Schistosoma</taxon>
    </lineage>
</organism>
<sequence length="252" mass="29611">MAEEKGKPKGRMNAYALFLQSMRADHKKKHPNATLDFKSFSKECSEQWKVSYVLVYYFSNLSAKEKKKFKDLAEKDKERYRCEMEHYEPPADEGRSKKRKRDPDAPKKGLSAFFLFCNDERPKVKSENPDWKVSEVAKELGRRWEHCKNKAKYESLAQVEKERYEKVSSILLPLLFACLGDGKIQSRQKAQDRRLRIRRLVPNGLKINVLELLYTDGVILYCLQMFLFKPNGPSCICKMMATVTFFYQIYCL</sequence>
<dbReference type="InterPro" id="IPR009071">
    <property type="entry name" value="HMG_box_dom"/>
</dbReference>
<evidence type="ECO:0000256" key="4">
    <source>
        <dbReference type="ARBA" id="ARBA00023242"/>
    </source>
</evidence>
<dbReference type="InterPro" id="IPR050342">
    <property type="entry name" value="HMGB"/>
</dbReference>
<dbReference type="SMART" id="SM00398">
    <property type="entry name" value="HMG"/>
    <property type="match status" value="2"/>
</dbReference>
<dbReference type="PROSITE" id="PS50118">
    <property type="entry name" value="HMG_BOX_2"/>
    <property type="match status" value="2"/>
</dbReference>
<feature type="region of interest" description="Disordered" evidence="6">
    <location>
        <begin position="83"/>
        <end position="106"/>
    </location>
</feature>
<dbReference type="EMBL" id="AY815136">
    <property type="protein sequence ID" value="AAW26868.1"/>
    <property type="molecule type" value="mRNA"/>
</dbReference>